<evidence type="ECO:0000313" key="1">
    <source>
        <dbReference type="EMBL" id="RIH81569.1"/>
    </source>
</evidence>
<dbReference type="AlphaFoldDB" id="A0A399EEJ0"/>
<protein>
    <recommendedName>
        <fullName evidence="3">DUF5602 domain-containing protein</fullName>
    </recommendedName>
</protein>
<dbReference type="Proteomes" id="UP000265341">
    <property type="component" value="Unassembled WGS sequence"/>
</dbReference>
<evidence type="ECO:0008006" key="3">
    <source>
        <dbReference type="Google" id="ProtNLM"/>
    </source>
</evidence>
<reference evidence="1 2" key="1">
    <citation type="submission" date="2018-08" db="EMBL/GenBank/DDBJ databases">
        <title>Meiothermus roseus NBRC 110900 genome sequencing project.</title>
        <authorList>
            <person name="Da Costa M.S."/>
            <person name="Albuquerque L."/>
            <person name="Raposo P."/>
            <person name="Froufe H.J.C."/>
            <person name="Barroso C.S."/>
            <person name="Egas C."/>
        </authorList>
    </citation>
    <scope>NUCLEOTIDE SEQUENCE [LARGE SCALE GENOMIC DNA]</scope>
    <source>
        <strain evidence="1 2">NBRC 110900</strain>
    </source>
</reference>
<name>A0A399EEJ0_9DEIN</name>
<organism evidence="1 2">
    <name type="scientific">Calidithermus roseus</name>
    <dbReference type="NCBI Taxonomy" id="1644118"/>
    <lineage>
        <taxon>Bacteria</taxon>
        <taxon>Thermotogati</taxon>
        <taxon>Deinococcota</taxon>
        <taxon>Deinococci</taxon>
        <taxon>Thermales</taxon>
        <taxon>Thermaceae</taxon>
        <taxon>Calidithermus</taxon>
    </lineage>
</organism>
<gene>
    <name evidence="1" type="ORF">Mrose_03570</name>
</gene>
<comment type="caution">
    <text evidence="1">The sequence shown here is derived from an EMBL/GenBank/DDBJ whole genome shotgun (WGS) entry which is preliminary data.</text>
</comment>
<sequence>MARLGFLGLIVGLLGLLVGVLAQPPAQKAKALGLPEGVVQVSSCVPGMGEHWAKPQDLPFGPIYGVMGEKVVFVEIMVSQADFVAGKSWTEVLRPLKGHAIDHVDIEFQPKGHEGYEVPHYDVHAYFVPHAEHTGYCL</sequence>
<evidence type="ECO:0000313" key="2">
    <source>
        <dbReference type="Proteomes" id="UP000265341"/>
    </source>
</evidence>
<accession>A0A399EEJ0</accession>
<dbReference type="Gene3D" id="3.30.200.270">
    <property type="match status" value="1"/>
</dbReference>
<keyword evidence="2" id="KW-1185">Reference proteome</keyword>
<dbReference type="EMBL" id="QWLA01000148">
    <property type="protein sequence ID" value="RIH81569.1"/>
    <property type="molecule type" value="Genomic_DNA"/>
</dbReference>
<proteinExistence type="predicted"/>